<evidence type="ECO:0000256" key="1">
    <source>
        <dbReference type="SAM" id="MobiDB-lite"/>
    </source>
</evidence>
<evidence type="ECO:0000313" key="2">
    <source>
        <dbReference type="EMBL" id="KAF7406833.1"/>
    </source>
</evidence>
<protein>
    <submittedName>
        <fullName evidence="2">Uncharacterized protein</fullName>
    </submittedName>
</protein>
<feature type="region of interest" description="Disordered" evidence="1">
    <location>
        <begin position="64"/>
        <end position="87"/>
    </location>
</feature>
<feature type="region of interest" description="Disordered" evidence="1">
    <location>
        <begin position="191"/>
        <end position="227"/>
    </location>
</feature>
<dbReference type="Proteomes" id="UP000600918">
    <property type="component" value="Unassembled WGS sequence"/>
</dbReference>
<organism evidence="2 3">
    <name type="scientific">Vespula pensylvanica</name>
    <name type="common">Western yellow jacket</name>
    <name type="synonym">Wasp</name>
    <dbReference type="NCBI Taxonomy" id="30213"/>
    <lineage>
        <taxon>Eukaryota</taxon>
        <taxon>Metazoa</taxon>
        <taxon>Ecdysozoa</taxon>
        <taxon>Arthropoda</taxon>
        <taxon>Hexapoda</taxon>
        <taxon>Insecta</taxon>
        <taxon>Pterygota</taxon>
        <taxon>Neoptera</taxon>
        <taxon>Endopterygota</taxon>
        <taxon>Hymenoptera</taxon>
        <taxon>Apocrita</taxon>
        <taxon>Aculeata</taxon>
        <taxon>Vespoidea</taxon>
        <taxon>Vespidae</taxon>
        <taxon>Vespinae</taxon>
        <taxon>Vespula</taxon>
    </lineage>
</organism>
<evidence type="ECO:0000313" key="3">
    <source>
        <dbReference type="Proteomes" id="UP000600918"/>
    </source>
</evidence>
<name>A0A834NGQ8_VESPE</name>
<feature type="compositionally biased region" description="Basic and acidic residues" evidence="1">
    <location>
        <begin position="74"/>
        <end position="87"/>
    </location>
</feature>
<dbReference type="EMBL" id="JACSDY010000015">
    <property type="protein sequence ID" value="KAF7406833.1"/>
    <property type="molecule type" value="Genomic_DNA"/>
</dbReference>
<feature type="compositionally biased region" description="Acidic residues" evidence="1">
    <location>
        <begin position="195"/>
        <end position="220"/>
    </location>
</feature>
<feature type="compositionally biased region" description="Basic residues" evidence="1">
    <location>
        <begin position="125"/>
        <end position="136"/>
    </location>
</feature>
<accession>A0A834NGQ8</accession>
<keyword evidence="3" id="KW-1185">Reference proteome</keyword>
<gene>
    <name evidence="2" type="ORF">H0235_014489</name>
</gene>
<dbReference type="AlphaFoldDB" id="A0A834NGQ8"/>
<sequence length="227" mass="26327">MADVELPQRKAPSPSFLGMAHIHQDCYSGKRCSKEQEEKVRGKEGMTLKGRCCCWRRKKGESLTGEQSLAPEVQRSRRQERARTHVRTSREEDGRLWPRWTSLTYPKLLFRVSSTSVGPASRDSHNHHPRVHRARARNNTNRNGRRWTTIFSSADLLSASGKDLPNLRNNPWFLTASHPVSVKLIFDNLTRQGIEEEEEEEEEAEEKENEKEEEEEGNEKEEEKNYG</sequence>
<reference evidence="2" key="1">
    <citation type="journal article" date="2020" name="G3 (Bethesda)">
        <title>High-Quality Assemblies for Three Invasive Social Wasps from the &lt;i&gt;Vespula&lt;/i&gt; Genus.</title>
        <authorList>
            <person name="Harrop T.W.R."/>
            <person name="Guhlin J."/>
            <person name="McLaughlin G.M."/>
            <person name="Permina E."/>
            <person name="Stockwell P."/>
            <person name="Gilligan J."/>
            <person name="Le Lec M.F."/>
            <person name="Gruber M.A.M."/>
            <person name="Quinn O."/>
            <person name="Lovegrove M."/>
            <person name="Duncan E.J."/>
            <person name="Remnant E.J."/>
            <person name="Van Eeckhoven J."/>
            <person name="Graham B."/>
            <person name="Knapp R.A."/>
            <person name="Langford K.W."/>
            <person name="Kronenberg Z."/>
            <person name="Press M.O."/>
            <person name="Eacker S.M."/>
            <person name="Wilson-Rankin E.E."/>
            <person name="Purcell J."/>
            <person name="Lester P.J."/>
            <person name="Dearden P.K."/>
        </authorList>
    </citation>
    <scope>NUCLEOTIDE SEQUENCE</scope>
    <source>
        <strain evidence="2">Volc-1</strain>
    </source>
</reference>
<proteinExistence type="predicted"/>
<comment type="caution">
    <text evidence="2">The sequence shown here is derived from an EMBL/GenBank/DDBJ whole genome shotgun (WGS) entry which is preliminary data.</text>
</comment>
<feature type="region of interest" description="Disordered" evidence="1">
    <location>
        <begin position="116"/>
        <end position="144"/>
    </location>
</feature>